<protein>
    <submittedName>
        <fullName evidence="1">Uncharacterized protein</fullName>
    </submittedName>
</protein>
<keyword evidence="2" id="KW-1185">Reference proteome</keyword>
<dbReference type="EnsemblPlants" id="ONIVA08G16760.1">
    <property type="protein sequence ID" value="ONIVA08G16760.1"/>
    <property type="gene ID" value="ONIVA08G16760"/>
</dbReference>
<reference evidence="1" key="2">
    <citation type="submission" date="2018-04" db="EMBL/GenBank/DDBJ databases">
        <title>OnivRS2 (Oryza nivara Reference Sequence Version 2).</title>
        <authorList>
            <person name="Zhang J."/>
            <person name="Kudrna D."/>
            <person name="Lee S."/>
            <person name="Talag J."/>
            <person name="Rajasekar S."/>
            <person name="Welchert J."/>
            <person name="Hsing Y.-I."/>
            <person name="Wing R.A."/>
        </authorList>
    </citation>
    <scope>NUCLEOTIDE SEQUENCE [LARGE SCALE GENOMIC DNA]</scope>
    <source>
        <strain evidence="1">SL10</strain>
    </source>
</reference>
<dbReference type="Gramene" id="ONIVA08G16760.1">
    <property type="protein sequence ID" value="ONIVA08G16760.1"/>
    <property type="gene ID" value="ONIVA08G16760"/>
</dbReference>
<evidence type="ECO:0000313" key="1">
    <source>
        <dbReference type="EnsemblPlants" id="ONIVA08G16760.1"/>
    </source>
</evidence>
<accession>A0A0E0IC79</accession>
<dbReference type="Proteomes" id="UP000006591">
    <property type="component" value="Chromosome 8"/>
</dbReference>
<dbReference type="AlphaFoldDB" id="A0A0E0IC79"/>
<sequence length="61" mass="6840">MLLVPHPSHLNPPGPAPLPPTCHIHDITGGRREGEMDGAWREGKRLIAVEGWVKVMRRGRR</sequence>
<dbReference type="HOGENOM" id="CLU_2926664_0_0_1"/>
<proteinExistence type="predicted"/>
<evidence type="ECO:0000313" key="2">
    <source>
        <dbReference type="Proteomes" id="UP000006591"/>
    </source>
</evidence>
<reference evidence="1" key="1">
    <citation type="submission" date="2015-04" db="UniProtKB">
        <authorList>
            <consortium name="EnsemblPlants"/>
        </authorList>
    </citation>
    <scope>IDENTIFICATION</scope>
    <source>
        <strain evidence="1">SL10</strain>
    </source>
</reference>
<organism evidence="1">
    <name type="scientific">Oryza nivara</name>
    <name type="common">Indian wild rice</name>
    <name type="synonym">Oryza sativa f. spontanea</name>
    <dbReference type="NCBI Taxonomy" id="4536"/>
    <lineage>
        <taxon>Eukaryota</taxon>
        <taxon>Viridiplantae</taxon>
        <taxon>Streptophyta</taxon>
        <taxon>Embryophyta</taxon>
        <taxon>Tracheophyta</taxon>
        <taxon>Spermatophyta</taxon>
        <taxon>Magnoliopsida</taxon>
        <taxon>Liliopsida</taxon>
        <taxon>Poales</taxon>
        <taxon>Poaceae</taxon>
        <taxon>BOP clade</taxon>
        <taxon>Oryzoideae</taxon>
        <taxon>Oryzeae</taxon>
        <taxon>Oryzinae</taxon>
        <taxon>Oryza</taxon>
    </lineage>
</organism>
<name>A0A0E0IC79_ORYNI</name>